<evidence type="ECO:0000313" key="3">
    <source>
        <dbReference type="Proteomes" id="UP000178750"/>
    </source>
</evidence>
<evidence type="ECO:0000259" key="1">
    <source>
        <dbReference type="Pfam" id="PF00535"/>
    </source>
</evidence>
<dbReference type="SUPFAM" id="SSF53448">
    <property type="entry name" value="Nucleotide-diphospho-sugar transferases"/>
    <property type="match status" value="1"/>
</dbReference>
<dbReference type="AlphaFoldDB" id="A0A1F7Y3J0"/>
<dbReference type="PANTHER" id="PTHR43630:SF2">
    <property type="entry name" value="GLYCOSYLTRANSFERASE"/>
    <property type="match status" value="1"/>
</dbReference>
<comment type="caution">
    <text evidence="2">The sequence shown here is derived from an EMBL/GenBank/DDBJ whole genome shotgun (WGS) entry which is preliminary data.</text>
</comment>
<organism evidence="2 3">
    <name type="scientific">Candidatus Woesebacteria bacterium RIFCSPHIGHO2_01_FULL_38_9b</name>
    <dbReference type="NCBI Taxonomy" id="1802493"/>
    <lineage>
        <taxon>Bacteria</taxon>
        <taxon>Candidatus Woeseibacteriota</taxon>
    </lineage>
</organism>
<reference evidence="2 3" key="1">
    <citation type="journal article" date="2016" name="Nat. Commun.">
        <title>Thousands of microbial genomes shed light on interconnected biogeochemical processes in an aquifer system.</title>
        <authorList>
            <person name="Anantharaman K."/>
            <person name="Brown C.T."/>
            <person name="Hug L.A."/>
            <person name="Sharon I."/>
            <person name="Castelle C.J."/>
            <person name="Probst A.J."/>
            <person name="Thomas B.C."/>
            <person name="Singh A."/>
            <person name="Wilkins M.J."/>
            <person name="Karaoz U."/>
            <person name="Brodie E.L."/>
            <person name="Williams K.H."/>
            <person name="Hubbard S.S."/>
            <person name="Banfield J.F."/>
        </authorList>
    </citation>
    <scope>NUCLEOTIDE SEQUENCE [LARGE SCALE GENOMIC DNA]</scope>
</reference>
<evidence type="ECO:0000313" key="2">
    <source>
        <dbReference type="EMBL" id="OGM21750.1"/>
    </source>
</evidence>
<dbReference type="PANTHER" id="PTHR43630">
    <property type="entry name" value="POLY-BETA-1,6-N-ACETYL-D-GLUCOSAMINE SYNTHASE"/>
    <property type="match status" value="1"/>
</dbReference>
<name>A0A1F7Y3J0_9BACT</name>
<dbReference type="Gene3D" id="3.90.550.10">
    <property type="entry name" value="Spore Coat Polysaccharide Biosynthesis Protein SpsA, Chain A"/>
    <property type="match status" value="1"/>
</dbReference>
<sequence length="296" mass="33777">MNAHSISVIIHTKNAEKTIEKAMNSVRSWVNEVLVIDMSSTDATVKLAKKLGADVHIVADQGYADPARNEALKLAKSAWTLVLDADEEIPPALAKYLQQIARNGGADAYFLPRKNMIFGKWAKTGWWPDYIIRFFHSGAVQWSPGVHGTPVTKGKTAYVPAQEELAILHHNYGSVEQFVDRMNAYTSLQAKEHTEGKPLLRAGADEFFRRFYKEKGHEQGVYGLALSFLQTMYMVTLEIKRWEKAGILDEKKSEALEKEMRMIGKHLRYWVADMHVHTSASFIGKTYWRVRRKFYI</sequence>
<dbReference type="Pfam" id="PF00535">
    <property type="entry name" value="Glycos_transf_2"/>
    <property type="match status" value="1"/>
</dbReference>
<feature type="domain" description="Glycosyltransferase 2-like" evidence="1">
    <location>
        <begin position="7"/>
        <end position="111"/>
    </location>
</feature>
<dbReference type="CDD" id="cd02511">
    <property type="entry name" value="Beta4Glucosyltransferase"/>
    <property type="match status" value="1"/>
</dbReference>
<dbReference type="InterPro" id="IPR029044">
    <property type="entry name" value="Nucleotide-diphossugar_trans"/>
</dbReference>
<accession>A0A1F7Y3J0</accession>
<gene>
    <name evidence="2" type="ORF">A2863_00475</name>
</gene>
<dbReference type="InterPro" id="IPR001173">
    <property type="entry name" value="Glyco_trans_2-like"/>
</dbReference>
<protein>
    <recommendedName>
        <fullName evidence="1">Glycosyltransferase 2-like domain-containing protein</fullName>
    </recommendedName>
</protein>
<dbReference type="Proteomes" id="UP000178750">
    <property type="component" value="Unassembled WGS sequence"/>
</dbReference>
<proteinExistence type="predicted"/>
<dbReference type="EMBL" id="MGGF01000027">
    <property type="protein sequence ID" value="OGM21750.1"/>
    <property type="molecule type" value="Genomic_DNA"/>
</dbReference>